<name>A0ABS1DSD8_RUBGE</name>
<evidence type="ECO:0000313" key="2">
    <source>
        <dbReference type="Proteomes" id="UP001041814"/>
    </source>
</evidence>
<reference evidence="1" key="1">
    <citation type="submission" date="2017-08" db="EMBL/GenBank/DDBJ databases">
        <authorList>
            <person name="Imhoff J.F."/>
            <person name="Rahn T."/>
            <person name="Kuenzel S."/>
            <person name="Neulinger S.C."/>
        </authorList>
    </citation>
    <scope>NUCLEOTIDE SEQUENCE</scope>
    <source>
        <strain evidence="1">IM 151</strain>
    </source>
</reference>
<gene>
    <name evidence="1" type="ORF">CKO43_06290</name>
</gene>
<dbReference type="EMBL" id="NRRU01000017">
    <property type="protein sequence ID" value="MBK1712388.1"/>
    <property type="molecule type" value="Genomic_DNA"/>
</dbReference>
<proteinExistence type="predicted"/>
<accession>A0ABS1DSD8</accession>
<protein>
    <submittedName>
        <fullName evidence="1">Uncharacterized protein</fullName>
    </submittedName>
</protein>
<keyword evidence="2" id="KW-1185">Reference proteome</keyword>
<sequence>MSKRRKALAAVADGSFTRGCVAAGCLSAFQDRARPSPRRVLRHALQGGAALTAGTQAAASLRNGRIVGALAAVAAGAAAVYLIENLLGETSGTEENRAHGQES</sequence>
<dbReference type="RefSeq" id="WP_200225384.1">
    <property type="nucleotide sequence ID" value="NZ_NRRT01000001.1"/>
</dbReference>
<dbReference type="Proteomes" id="UP001041814">
    <property type="component" value="Unassembled WGS sequence"/>
</dbReference>
<reference evidence="1" key="2">
    <citation type="journal article" date="2020" name="Microorganisms">
        <title>Osmotic Adaptation and Compatible Solute Biosynthesis of Phototrophic Bacteria as Revealed from Genome Analyses.</title>
        <authorList>
            <person name="Imhoff J.F."/>
            <person name="Rahn T."/>
            <person name="Kunzel S."/>
            <person name="Keller A."/>
            <person name="Neulinger S.C."/>
        </authorList>
    </citation>
    <scope>NUCLEOTIDE SEQUENCE</scope>
    <source>
        <strain evidence="1">IM 151</strain>
    </source>
</reference>
<organism evidence="1 2">
    <name type="scientific">Rubrivivax gelatinosus</name>
    <name type="common">Rhodocyclus gelatinosus</name>
    <name type="synonym">Rhodopseudomonas gelatinosa</name>
    <dbReference type="NCBI Taxonomy" id="28068"/>
    <lineage>
        <taxon>Bacteria</taxon>
        <taxon>Pseudomonadati</taxon>
        <taxon>Pseudomonadota</taxon>
        <taxon>Betaproteobacteria</taxon>
        <taxon>Burkholderiales</taxon>
        <taxon>Sphaerotilaceae</taxon>
        <taxon>Rubrivivax</taxon>
    </lineage>
</organism>
<comment type="caution">
    <text evidence="1">The sequence shown here is derived from an EMBL/GenBank/DDBJ whole genome shotgun (WGS) entry which is preliminary data.</text>
</comment>
<evidence type="ECO:0000313" key="1">
    <source>
        <dbReference type="EMBL" id="MBK1712388.1"/>
    </source>
</evidence>